<feature type="compositionally biased region" description="Polar residues" evidence="3">
    <location>
        <begin position="455"/>
        <end position="469"/>
    </location>
</feature>
<sequence length="1505" mass="170687">MIEFIPGIPRRRRANSAEPRSNYFVKKFSKLVLNGNNTENIAHPKESNVNRKSILQQPKFSNPFARFTSFSRRKKDAQVKVPPLDFTQSYTELILELAYTSNLTRQVIRPFNREHLVNQLTECARLIRGRIASGAACIQFPSSTDAENNSQRVLDNRIIMERINQFNEAHAMFTDWINKLSSAKFVNDIFGPTVIYPSGEDNHTCEHVILSESTYSIQDKDLLQDLQNDGELLFCQLQSAALTVFELLKNVGYTTLVEPSCMEASLYECRYSQKESDSTNCNKNGCYRQITDTEVLNNHSHCDSNVNASSVKKSSILTEEDRELLAKLWRYLDPTNNVFGSNSPPPKPPLPNSCPLNIAFFDRRTELTTSSINPSTSPLSLNPFDDPNLVAYLYKISCTAQHKYPSDFNSIKGNLVSLEKSSSPTSGKLNLNATDHLNFPLVDESDPSDIESSINRRNNSVEINSSPKKQSPRSKLKKISFLLTEDSSPSAADSKLKLDNGQDRKVDVDNRKSVNFTKLNQTGSDNKSLFQPSSIRKIPFHSKKCKYWSKHMSSTDSNSNNNNNPLSDSSMQEQIAKMAMHLQDNDSHSQQLGNSFIASGSSGNTTGNVMTMLTPTGTSDTTMTDTNYSVTNRFGCNKINDDGDNNDQLPVCQSEVKSDTEDVYELIESNGKKYRRYFQRHVVIERHKVREVILAPSLPDGTGPDMSRVIINRSDQVDNKPTDVYDSIEYTNELNPSVDALSLSTSSSSPSVCRKASNCTAPQQHQEYLDDSSGYAIETNENSDYTTSEEMKLATIDPEPPKPPLLNEKPLINYMFRFGSTNYDNPDDERRLSNQLIDFFRDHWLKEESAKGPHERKKVISYIQRYTQPTTSGDLIHKATCIQHTCTVRIVGGIEGLKAQADHNAGMKLSDDEVSDIASCSSLTSPSNEDKTSLLEETEVPQQQVKLSLDLSPYDDRESKITIVSQEPDDEDDISPQQLEKEIYLPPPVIETTHRVPILSLVEANEYLVWGDRNLVNDISVHAGCADALTVYMTSYGRMLPSYYLFFETFLFMYRSFMTSEELVDRLITRYQYFSKPPSHFPHLLNLSPDIRSKVCNSTVSILVTVVSRLKGELNDALLKILENFVKTLSQDGYDSLSRILQITVRRQTQEKYQLHSSANSNNVNNSVLRSNSPATHIRVPSLGDITPLESNHNYLEYDKDAGFITFPKTKPRHSQPLESFARYSLVESTGNDHSNSVVAPALTYKRLLQNSLKNGQGILNFSAKALAEQFTYLECVNYYKIEVTELLDITKLERGKAPGVAACARHFTAVSNWATYQILCLSNTSDRDKVANRLMDVMEHLYKLQNFSTYLSLLCAFLLIPDVLFSKKTRSRLSRITPYMQPPYFSKYRHDLEAANPPFIPYLGLMLQNLVVLAQGNPLYYKTPPVQLSDRYQSCHGPIINFWRCWKHFLIIHFFVKQEKMDPEKSRYSFRPDEDILRFFSNFENSLPEAELRRLANRLRRSVT</sequence>
<feature type="domain" description="N-terminal Ras-GEF" evidence="5">
    <location>
        <begin position="1017"/>
        <end position="1149"/>
    </location>
</feature>
<dbReference type="GO" id="GO:0007265">
    <property type="term" value="P:Ras protein signal transduction"/>
    <property type="evidence" value="ECO:0007669"/>
    <property type="project" value="TreeGrafter"/>
</dbReference>
<keyword evidence="6" id="KW-1185">Reference proteome</keyword>
<organism evidence="6 7">
    <name type="scientific">Trichobilharzia regenti</name>
    <name type="common">Nasal bird schistosome</name>
    <dbReference type="NCBI Taxonomy" id="157069"/>
    <lineage>
        <taxon>Eukaryota</taxon>
        <taxon>Metazoa</taxon>
        <taxon>Spiralia</taxon>
        <taxon>Lophotrochozoa</taxon>
        <taxon>Platyhelminthes</taxon>
        <taxon>Trematoda</taxon>
        <taxon>Digenea</taxon>
        <taxon>Strigeidida</taxon>
        <taxon>Schistosomatoidea</taxon>
        <taxon>Schistosomatidae</taxon>
        <taxon>Trichobilharzia</taxon>
    </lineage>
</organism>
<dbReference type="PANTHER" id="PTHR23113:SF224">
    <property type="entry name" value="RAP GUANINE NUCLEOTIDE EXCHANGE FACTOR 1"/>
    <property type="match status" value="1"/>
</dbReference>
<dbReference type="Gene3D" id="1.10.840.10">
    <property type="entry name" value="Ras guanine-nucleotide exchange factors catalytic domain"/>
    <property type="match status" value="1"/>
</dbReference>
<evidence type="ECO:0000256" key="3">
    <source>
        <dbReference type="SAM" id="MobiDB-lite"/>
    </source>
</evidence>
<evidence type="ECO:0000313" key="7">
    <source>
        <dbReference type="WBParaSite" id="TREG1_47420.3"/>
    </source>
</evidence>
<evidence type="ECO:0000259" key="4">
    <source>
        <dbReference type="PROSITE" id="PS50009"/>
    </source>
</evidence>
<dbReference type="InterPro" id="IPR008937">
    <property type="entry name" value="Ras-like_GEF"/>
</dbReference>
<keyword evidence="1 2" id="KW-0344">Guanine-nucleotide releasing factor</keyword>
<dbReference type="GO" id="GO:0005886">
    <property type="term" value="C:plasma membrane"/>
    <property type="evidence" value="ECO:0007669"/>
    <property type="project" value="TreeGrafter"/>
</dbReference>
<dbReference type="GO" id="GO:0005085">
    <property type="term" value="F:guanyl-nucleotide exchange factor activity"/>
    <property type="evidence" value="ECO:0007669"/>
    <property type="project" value="UniProtKB-KW"/>
</dbReference>
<dbReference type="Proteomes" id="UP000050795">
    <property type="component" value="Unassembled WGS sequence"/>
</dbReference>
<dbReference type="InterPro" id="IPR000651">
    <property type="entry name" value="Ras-like_Gua-exchang_fac_N"/>
</dbReference>
<dbReference type="Gene3D" id="1.20.870.10">
    <property type="entry name" value="Son of sevenless (SoS) protein Chain: S domain 1"/>
    <property type="match status" value="1"/>
</dbReference>
<feature type="domain" description="Ras-GEF" evidence="4">
    <location>
        <begin position="1263"/>
        <end position="1493"/>
    </location>
</feature>
<dbReference type="WBParaSite" id="TREG1_47420.3">
    <property type="protein sequence ID" value="TREG1_47420.3"/>
    <property type="gene ID" value="TREG1_47420"/>
</dbReference>
<feature type="region of interest" description="Disordered" evidence="3">
    <location>
        <begin position="438"/>
        <end position="475"/>
    </location>
</feature>
<evidence type="ECO:0000313" key="6">
    <source>
        <dbReference type="Proteomes" id="UP000050795"/>
    </source>
</evidence>
<dbReference type="InterPro" id="IPR001895">
    <property type="entry name" value="RASGEF_cat_dom"/>
</dbReference>
<evidence type="ECO:0000259" key="5">
    <source>
        <dbReference type="PROSITE" id="PS50212"/>
    </source>
</evidence>
<dbReference type="SMART" id="SM00229">
    <property type="entry name" value="RasGEFN"/>
    <property type="match status" value="1"/>
</dbReference>
<dbReference type="Pfam" id="PF00617">
    <property type="entry name" value="RasGEF"/>
    <property type="match status" value="1"/>
</dbReference>
<evidence type="ECO:0000256" key="2">
    <source>
        <dbReference type="PROSITE-ProRule" id="PRU00168"/>
    </source>
</evidence>
<evidence type="ECO:0008006" key="8">
    <source>
        <dbReference type="Google" id="ProtNLM"/>
    </source>
</evidence>
<name>A0AA85JV60_TRIRE</name>
<dbReference type="CDD" id="cd06224">
    <property type="entry name" value="REM"/>
    <property type="match status" value="1"/>
</dbReference>
<dbReference type="PANTHER" id="PTHR23113">
    <property type="entry name" value="GUANINE NUCLEOTIDE EXCHANGE FACTOR"/>
    <property type="match status" value="1"/>
</dbReference>
<dbReference type="PROSITE" id="PS50009">
    <property type="entry name" value="RASGEF_CAT"/>
    <property type="match status" value="1"/>
</dbReference>
<dbReference type="SMART" id="SM00147">
    <property type="entry name" value="RasGEF"/>
    <property type="match status" value="1"/>
</dbReference>
<accession>A0AA85JV60</accession>
<protein>
    <recommendedName>
        <fullName evidence="8">Ras-GEF domain-containing protein</fullName>
    </recommendedName>
</protein>
<dbReference type="InterPro" id="IPR023578">
    <property type="entry name" value="Ras_GEF_dom_sf"/>
</dbReference>
<dbReference type="PROSITE" id="PS50212">
    <property type="entry name" value="RASGEF_NTER"/>
    <property type="match status" value="1"/>
</dbReference>
<reference evidence="6" key="1">
    <citation type="submission" date="2022-06" db="EMBL/GenBank/DDBJ databases">
        <authorList>
            <person name="Berger JAMES D."/>
            <person name="Berger JAMES D."/>
        </authorList>
    </citation>
    <scope>NUCLEOTIDE SEQUENCE [LARGE SCALE GENOMIC DNA]</scope>
</reference>
<evidence type="ECO:0000256" key="1">
    <source>
        <dbReference type="ARBA" id="ARBA00022658"/>
    </source>
</evidence>
<reference evidence="7" key="2">
    <citation type="submission" date="2023-11" db="UniProtKB">
        <authorList>
            <consortium name="WormBaseParasite"/>
        </authorList>
    </citation>
    <scope>IDENTIFICATION</scope>
</reference>
<dbReference type="SUPFAM" id="SSF48366">
    <property type="entry name" value="Ras GEF"/>
    <property type="match status" value="1"/>
</dbReference>
<proteinExistence type="predicted"/>
<dbReference type="Pfam" id="PF00618">
    <property type="entry name" value="RasGEF_N"/>
    <property type="match status" value="1"/>
</dbReference>
<dbReference type="InterPro" id="IPR036964">
    <property type="entry name" value="RASGEF_cat_dom_sf"/>
</dbReference>